<dbReference type="PANTHER" id="PTHR22930:SF269">
    <property type="entry name" value="NUCLEASE HARBI1-LIKE PROTEIN"/>
    <property type="match status" value="1"/>
</dbReference>
<evidence type="ECO:0000313" key="10">
    <source>
        <dbReference type="Proteomes" id="UP000580250"/>
    </source>
</evidence>
<comment type="caution">
    <text evidence="9">The sequence shown here is derived from an EMBL/GenBank/DDBJ whole genome shotgun (WGS) entry which is preliminary data.</text>
</comment>
<organism evidence="9 10">
    <name type="scientific">Meloidogyne enterolobii</name>
    <name type="common">Root-knot nematode worm</name>
    <name type="synonym">Meloidogyne mayaguensis</name>
    <dbReference type="NCBI Taxonomy" id="390850"/>
    <lineage>
        <taxon>Eukaryota</taxon>
        <taxon>Metazoa</taxon>
        <taxon>Ecdysozoa</taxon>
        <taxon>Nematoda</taxon>
        <taxon>Chromadorea</taxon>
        <taxon>Rhabditida</taxon>
        <taxon>Tylenchina</taxon>
        <taxon>Tylenchomorpha</taxon>
        <taxon>Tylenchoidea</taxon>
        <taxon>Meloidogynidae</taxon>
        <taxon>Meloidogyninae</taxon>
        <taxon>Meloidogyne</taxon>
    </lineage>
</organism>
<dbReference type="GO" id="GO:0005634">
    <property type="term" value="C:nucleus"/>
    <property type="evidence" value="ECO:0007669"/>
    <property type="project" value="UniProtKB-SubCell"/>
</dbReference>
<accession>A0A6V7UN80</accession>
<keyword evidence="4" id="KW-0540">Nuclease</keyword>
<gene>
    <name evidence="9" type="ORF">MENT_LOCUS15101</name>
</gene>
<dbReference type="GO" id="GO:0016787">
    <property type="term" value="F:hydrolase activity"/>
    <property type="evidence" value="ECO:0007669"/>
    <property type="project" value="UniProtKB-KW"/>
</dbReference>
<evidence type="ECO:0000256" key="4">
    <source>
        <dbReference type="ARBA" id="ARBA00022722"/>
    </source>
</evidence>
<keyword evidence="6" id="KW-0378">Hydrolase</keyword>
<evidence type="ECO:0000313" key="9">
    <source>
        <dbReference type="EMBL" id="CAD2161876.1"/>
    </source>
</evidence>
<keyword evidence="7" id="KW-0539">Nucleus</keyword>
<evidence type="ECO:0000256" key="7">
    <source>
        <dbReference type="ARBA" id="ARBA00023242"/>
    </source>
</evidence>
<comment type="subcellular location">
    <subcellularLocation>
        <location evidence="2">Nucleus</location>
    </subcellularLocation>
</comment>
<dbReference type="EMBL" id="CAJEWN010000088">
    <property type="protein sequence ID" value="CAD2161876.1"/>
    <property type="molecule type" value="Genomic_DNA"/>
</dbReference>
<dbReference type="GO" id="GO:0004518">
    <property type="term" value="F:nuclease activity"/>
    <property type="evidence" value="ECO:0007669"/>
    <property type="project" value="UniProtKB-KW"/>
</dbReference>
<name>A0A6V7UN80_MELEN</name>
<dbReference type="InterPro" id="IPR045249">
    <property type="entry name" value="HARBI1-like"/>
</dbReference>
<evidence type="ECO:0000256" key="5">
    <source>
        <dbReference type="ARBA" id="ARBA00022723"/>
    </source>
</evidence>
<evidence type="ECO:0000256" key="6">
    <source>
        <dbReference type="ARBA" id="ARBA00022801"/>
    </source>
</evidence>
<dbReference type="Pfam" id="PF13359">
    <property type="entry name" value="DDE_Tnp_4"/>
    <property type="match status" value="1"/>
</dbReference>
<dbReference type="Proteomes" id="UP000580250">
    <property type="component" value="Unassembled WGS sequence"/>
</dbReference>
<comment type="similarity">
    <text evidence="3">Belongs to the HARBI1 family.</text>
</comment>
<comment type="cofactor">
    <cofactor evidence="1">
        <name>a divalent metal cation</name>
        <dbReference type="ChEBI" id="CHEBI:60240"/>
    </cofactor>
</comment>
<protein>
    <recommendedName>
        <fullName evidence="8">MADF domain-containing protein</fullName>
    </recommendedName>
</protein>
<feature type="domain" description="MADF" evidence="8">
    <location>
        <begin position="10"/>
        <end position="97"/>
    </location>
</feature>
<evidence type="ECO:0000256" key="2">
    <source>
        <dbReference type="ARBA" id="ARBA00004123"/>
    </source>
</evidence>
<dbReference type="AlphaFoldDB" id="A0A6V7UN80"/>
<evidence type="ECO:0000256" key="1">
    <source>
        <dbReference type="ARBA" id="ARBA00001968"/>
    </source>
</evidence>
<sequence length="625" mass="71951">MANIQATTDLFIEIVRENEFLWRKGHEDHKDKSKCESTWAKIANETGLEDGKAAKQKWKNLSDYYGKVKKPKPSGSDAKEMKWSYLKAMSFLEDERQSCSRIDSTGPSSASIENLLKVNVSINSSDEENDTQSLTSPRLAVKRRRLCENNKNDEVDDCIIELTKQIKDSLSELTPCKQFGAYVGSEIKSLASPERNEAKSNIMNILMQLKSRKRLVEMLPQLAKTSVLLLKLIRLKRLIKKKKAKRLWVHPMLAVQKNEGEFATLFPKLRDDEEKFFCYMRMTSREFDLLLTKIKPSLKVTEQITPAEQLMITLRFFATGMQFRGLEYTFRRGNSTISIIVSRVSKAIWSLHEKYLTLPSTTEEWINIANGFEQRWNMPFCIGALDGKLVRVRKPAKSGSLYHDYKHHFSLNLLALCDHRYRLTFVDIGEYGYKGDANVFATSTLKQMLTNNSFKIPESTSLPGMPDSKIHYFIVADAAFPLSLNIMKPFSGRILSREQRIYNYRLSRARRIIENVFGIMCAKWRLLLKPIETSIESANWIIRAIVVLHNFLIDESTTHNPTLLADHGDQENGEWRQMISSIPLPSQQVMPHATNWSSEAKSMRQLLLEYFNSEVGSVSWQDKMI</sequence>
<evidence type="ECO:0000256" key="3">
    <source>
        <dbReference type="ARBA" id="ARBA00006958"/>
    </source>
</evidence>
<reference evidence="9 10" key="1">
    <citation type="submission" date="2020-08" db="EMBL/GenBank/DDBJ databases">
        <authorList>
            <person name="Koutsovoulos G."/>
            <person name="Danchin GJ E."/>
        </authorList>
    </citation>
    <scope>NUCLEOTIDE SEQUENCE [LARGE SCALE GENOMIC DNA]</scope>
</reference>
<keyword evidence="5" id="KW-0479">Metal-binding</keyword>
<dbReference type="GO" id="GO:0046872">
    <property type="term" value="F:metal ion binding"/>
    <property type="evidence" value="ECO:0007669"/>
    <property type="project" value="UniProtKB-KW"/>
</dbReference>
<dbReference type="InterPro" id="IPR006578">
    <property type="entry name" value="MADF-dom"/>
</dbReference>
<proteinExistence type="inferred from homology"/>
<dbReference type="InterPro" id="IPR027806">
    <property type="entry name" value="HARBI1_dom"/>
</dbReference>
<dbReference type="PROSITE" id="PS51029">
    <property type="entry name" value="MADF"/>
    <property type="match status" value="1"/>
</dbReference>
<dbReference type="SMART" id="SM00595">
    <property type="entry name" value="MADF"/>
    <property type="match status" value="1"/>
</dbReference>
<dbReference type="PANTHER" id="PTHR22930">
    <property type="match status" value="1"/>
</dbReference>
<evidence type="ECO:0000259" key="8">
    <source>
        <dbReference type="PROSITE" id="PS51029"/>
    </source>
</evidence>
<dbReference type="OrthoDB" id="6081971at2759"/>
<dbReference type="Pfam" id="PF10545">
    <property type="entry name" value="MADF_DNA_bdg"/>
    <property type="match status" value="1"/>
</dbReference>